<dbReference type="AlphaFoldDB" id="A0AAV1U4A4"/>
<dbReference type="EMBL" id="CAKLBY020000120">
    <property type="protein sequence ID" value="CAK7928168.1"/>
    <property type="molecule type" value="Genomic_DNA"/>
</dbReference>
<evidence type="ECO:0000313" key="4">
    <source>
        <dbReference type="EMBL" id="CAK7928168.1"/>
    </source>
</evidence>
<evidence type="ECO:0000313" key="5">
    <source>
        <dbReference type="Proteomes" id="UP001162060"/>
    </source>
</evidence>
<dbReference type="PROSITE" id="PS50005">
    <property type="entry name" value="TPR"/>
    <property type="match status" value="1"/>
</dbReference>
<sequence length="546" mass="60545">MTDDLCRELQQLSTVELRDLLSASGHGDLLREDERDEKTETIADEQLVMDVKNEGNALFRQGLMVDAISAYTRCLELDSTNAICLSNRAAAYLKMKQFDHAITDCSKAIEVAPTIKSYMRRATAYIALQQFVEVIIDIEAALQFEPCNKECYTKLQTIVDTATDVSQHAASATLRRAAVRAAAIVSVRKGWKMHAVRGNPGPAAVNGHTLFQGTDERVFLFGGRAVRDQKPNVYVLDESDNSSWEVVPIRGTIAPSSRAWHTTTPIGYRNREFYCVYGGVSSRGEDSRVYLLDSDLRRGFRWLQPRCLQHSDEAPTSRSGHAAISIVEESGHRVVYIFGGRTKQGVTNQLLVLRCCSQLDVAPVGTDGVVDPTITWDEICPHPCGDWPLARDGHSMCLLQSSKYHSPRLIVFGGNGQLNDEKMNDVWIYDTEEQLWTLLECVGDVPQPRSYHTAHTVGEFMLVVGGRTAESEDSSLYMLDIGSCEWVKVPVPSDHTLAPRAWHSSVLTDGGKLFVLGGGTYTGPLKDAAMLDLGYFKTKAPFLRHP</sequence>
<dbReference type="Pfam" id="PF24681">
    <property type="entry name" value="Kelch_KLHDC2_KLHL20_DRC7"/>
    <property type="match status" value="2"/>
</dbReference>
<dbReference type="Gene3D" id="1.25.40.10">
    <property type="entry name" value="Tetratricopeptide repeat domain"/>
    <property type="match status" value="1"/>
</dbReference>
<dbReference type="Proteomes" id="UP001162060">
    <property type="component" value="Unassembled WGS sequence"/>
</dbReference>
<keyword evidence="3" id="KW-0802">TPR repeat</keyword>
<evidence type="ECO:0000256" key="3">
    <source>
        <dbReference type="PROSITE-ProRule" id="PRU00339"/>
    </source>
</evidence>
<proteinExistence type="predicted"/>
<dbReference type="InterPro" id="IPR011043">
    <property type="entry name" value="Gal_Oxase/kelch_b-propeller"/>
</dbReference>
<dbReference type="SUPFAM" id="SSF48452">
    <property type="entry name" value="TPR-like"/>
    <property type="match status" value="1"/>
</dbReference>
<comment type="caution">
    <text evidence="4">The sequence shown here is derived from an EMBL/GenBank/DDBJ whole genome shotgun (WGS) entry which is preliminary data.</text>
</comment>
<name>A0AAV1U4A4_9STRA</name>
<accession>A0AAV1U4A4</accession>
<dbReference type="SUPFAM" id="SSF50965">
    <property type="entry name" value="Galactose oxidase, central domain"/>
    <property type="match status" value="1"/>
</dbReference>
<dbReference type="InterPro" id="IPR011990">
    <property type="entry name" value="TPR-like_helical_dom_sf"/>
</dbReference>
<dbReference type="Gene3D" id="2.120.10.80">
    <property type="entry name" value="Kelch-type beta propeller"/>
    <property type="match status" value="2"/>
</dbReference>
<keyword evidence="1" id="KW-0880">Kelch repeat</keyword>
<protein>
    <submittedName>
        <fullName evidence="4">Uncharacterized protein</fullName>
    </submittedName>
</protein>
<gene>
    <name evidence="4" type="ORF">PM001_LOCUS13318</name>
</gene>
<dbReference type="InterPro" id="IPR015915">
    <property type="entry name" value="Kelch-typ_b-propeller"/>
</dbReference>
<dbReference type="Pfam" id="PF00515">
    <property type="entry name" value="TPR_1"/>
    <property type="match status" value="1"/>
</dbReference>
<dbReference type="InterPro" id="IPR019734">
    <property type="entry name" value="TPR_rpt"/>
</dbReference>
<organism evidence="4 5">
    <name type="scientific">Peronospora matthiolae</name>
    <dbReference type="NCBI Taxonomy" id="2874970"/>
    <lineage>
        <taxon>Eukaryota</taxon>
        <taxon>Sar</taxon>
        <taxon>Stramenopiles</taxon>
        <taxon>Oomycota</taxon>
        <taxon>Peronosporomycetes</taxon>
        <taxon>Peronosporales</taxon>
        <taxon>Peronosporaceae</taxon>
        <taxon>Peronospora</taxon>
    </lineage>
</organism>
<keyword evidence="2" id="KW-0677">Repeat</keyword>
<dbReference type="SMART" id="SM00028">
    <property type="entry name" value="TPR"/>
    <property type="match status" value="3"/>
</dbReference>
<reference evidence="4" key="1">
    <citation type="submission" date="2024-01" db="EMBL/GenBank/DDBJ databases">
        <authorList>
            <person name="Webb A."/>
        </authorList>
    </citation>
    <scope>NUCLEOTIDE SEQUENCE</scope>
    <source>
        <strain evidence="4">Pm1</strain>
    </source>
</reference>
<evidence type="ECO:0000256" key="1">
    <source>
        <dbReference type="ARBA" id="ARBA00022441"/>
    </source>
</evidence>
<evidence type="ECO:0000256" key="2">
    <source>
        <dbReference type="ARBA" id="ARBA00022737"/>
    </source>
</evidence>
<feature type="repeat" description="TPR" evidence="3">
    <location>
        <begin position="82"/>
        <end position="115"/>
    </location>
</feature>
<dbReference type="PANTHER" id="PTHR46093">
    <property type="entry name" value="ACYL-COA-BINDING DOMAIN-CONTAINING PROTEIN 5"/>
    <property type="match status" value="1"/>
</dbReference>
<dbReference type="PANTHER" id="PTHR46093:SF18">
    <property type="entry name" value="FIBRONECTIN TYPE-III DOMAIN-CONTAINING PROTEIN"/>
    <property type="match status" value="1"/>
</dbReference>